<comment type="similarity">
    <text evidence="8">Belongs to the glutamate 5-kinase family.</text>
</comment>
<dbReference type="InterPro" id="IPR001057">
    <property type="entry name" value="Glu/AcGlu_kinase"/>
</dbReference>
<dbReference type="SUPFAM" id="SSF53633">
    <property type="entry name" value="Carbamate kinase-like"/>
    <property type="match status" value="1"/>
</dbReference>
<dbReference type="PANTHER" id="PTHR43654:SF1">
    <property type="entry name" value="ISOPENTENYL PHOSPHATE KINASE"/>
    <property type="match status" value="1"/>
</dbReference>
<comment type="pathway">
    <text evidence="8">Amino-acid biosynthesis; L-proline biosynthesis; L-glutamate 5-semialdehyde from L-glutamate: step 1/2.</text>
</comment>
<feature type="binding site" evidence="8">
    <location>
        <position position="145"/>
    </location>
    <ligand>
        <name>substrate</name>
    </ligand>
</feature>
<evidence type="ECO:0000256" key="1">
    <source>
        <dbReference type="ARBA" id="ARBA00022490"/>
    </source>
</evidence>
<keyword evidence="3 8" id="KW-0641">Proline biosynthesis</keyword>
<evidence type="ECO:0000256" key="4">
    <source>
        <dbReference type="ARBA" id="ARBA00022679"/>
    </source>
</evidence>
<dbReference type="InterPro" id="IPR036393">
    <property type="entry name" value="AceGlu_kinase-like_sf"/>
</dbReference>
<dbReference type="SUPFAM" id="SSF88697">
    <property type="entry name" value="PUA domain-like"/>
    <property type="match status" value="1"/>
</dbReference>
<dbReference type="NCBIfam" id="TIGR01027">
    <property type="entry name" value="proB"/>
    <property type="match status" value="1"/>
</dbReference>
<accession>A0A0K2SIK3</accession>
<dbReference type="Proteomes" id="UP000065807">
    <property type="component" value="Chromosome"/>
</dbReference>
<keyword evidence="2 8" id="KW-0028">Amino-acid biosynthesis</keyword>
<dbReference type="Pfam" id="PF00696">
    <property type="entry name" value="AA_kinase"/>
    <property type="match status" value="1"/>
</dbReference>
<organism evidence="10 11">
    <name type="scientific">Limnochorda pilosa</name>
    <dbReference type="NCBI Taxonomy" id="1555112"/>
    <lineage>
        <taxon>Bacteria</taxon>
        <taxon>Bacillati</taxon>
        <taxon>Bacillota</taxon>
        <taxon>Limnochordia</taxon>
        <taxon>Limnochordales</taxon>
        <taxon>Limnochordaceae</taxon>
        <taxon>Limnochorda</taxon>
    </lineage>
</organism>
<dbReference type="Gene3D" id="2.30.130.10">
    <property type="entry name" value="PUA domain"/>
    <property type="match status" value="1"/>
</dbReference>
<dbReference type="Pfam" id="PF01472">
    <property type="entry name" value="PUA"/>
    <property type="match status" value="1"/>
</dbReference>
<comment type="subcellular location">
    <subcellularLocation>
        <location evidence="8">Cytoplasm</location>
    </subcellularLocation>
</comment>
<dbReference type="HAMAP" id="MF_00456">
    <property type="entry name" value="ProB"/>
    <property type="match status" value="1"/>
</dbReference>
<keyword evidence="6 8" id="KW-0418">Kinase</keyword>
<evidence type="ECO:0000313" key="10">
    <source>
        <dbReference type="EMBL" id="BAS26644.1"/>
    </source>
</evidence>
<feature type="binding site" evidence="8">
    <location>
        <position position="20"/>
    </location>
    <ligand>
        <name>ATP</name>
        <dbReference type="ChEBI" id="CHEBI:30616"/>
    </ligand>
</feature>
<keyword evidence="11" id="KW-1185">Reference proteome</keyword>
<dbReference type="RefSeq" id="WP_068134499.1">
    <property type="nucleotide sequence ID" value="NZ_AP014924.1"/>
</dbReference>
<dbReference type="GO" id="GO:0055129">
    <property type="term" value="P:L-proline biosynthetic process"/>
    <property type="evidence" value="ECO:0007669"/>
    <property type="project" value="UniProtKB-UniRule"/>
</dbReference>
<keyword evidence="4 8" id="KW-0808">Transferase</keyword>
<keyword evidence="1 8" id="KW-0963">Cytoplasm</keyword>
<evidence type="ECO:0000256" key="5">
    <source>
        <dbReference type="ARBA" id="ARBA00022741"/>
    </source>
</evidence>
<evidence type="ECO:0000256" key="8">
    <source>
        <dbReference type="HAMAP-Rule" id="MF_00456"/>
    </source>
</evidence>
<evidence type="ECO:0000256" key="2">
    <source>
        <dbReference type="ARBA" id="ARBA00022605"/>
    </source>
</evidence>
<sequence length="378" mass="40471">MDPSQETAATLEGARRLVVKVGSSSLSRPEGGLDEARMARLVERLVALRRRHELVLVSSGAVAAGRDVLPDRPPQGLREKQALAAVGQGRLIQAYEELFRPAGVQVAQVLLTRSDVRDRRRYLNTRLTLITLLAWGVLPIVNENDTVAVEEIRLGDNDTLSALVAILVDADLLLMLSDVDGLYEADPRRAPGARRLATVARIGPELLRSGGSPGPLGSGGIATKLEAARLATRSGVAAALAHTEHEETWHRLLAGRIPGTYFPARGGLSARKRWIVFHDRPRGWVQVDAGAQNALLHGGKSLLPVGVTAVGGSFGAGDLLAVLDGDGREIARGLVTVAQAELEPILALEGEERRRALAALPHAELIHRDNLVLMEEDA</sequence>
<dbReference type="EC" id="2.7.2.11" evidence="8"/>
<dbReference type="CDD" id="cd04242">
    <property type="entry name" value="AAK_G5K_ProB"/>
    <property type="match status" value="1"/>
</dbReference>
<proteinExistence type="inferred from homology"/>
<dbReference type="FunFam" id="3.40.1160.10:FF:000018">
    <property type="entry name" value="Glutamate 5-kinase"/>
    <property type="match status" value="1"/>
</dbReference>
<feature type="binding site" evidence="8">
    <location>
        <begin position="177"/>
        <end position="178"/>
    </location>
    <ligand>
        <name>ATP</name>
        <dbReference type="ChEBI" id="CHEBI:30616"/>
    </ligand>
</feature>
<reference evidence="11" key="2">
    <citation type="journal article" date="2016" name="Int. J. Syst. Evol. Microbiol.">
        <title>Complete genome sequence and cell structure of Limnochorda pilosa, a Gram-negative spore-former within the phylum Firmicutes.</title>
        <authorList>
            <person name="Watanabe M."/>
            <person name="Kojima H."/>
            <person name="Fukui M."/>
        </authorList>
    </citation>
    <scope>NUCLEOTIDE SEQUENCE [LARGE SCALE GENOMIC DNA]</scope>
    <source>
        <strain evidence="11">HC45</strain>
    </source>
</reference>
<dbReference type="STRING" id="1555112.LIP_0787"/>
<dbReference type="InterPro" id="IPR005715">
    <property type="entry name" value="Glu_5kinase/COase_Synthase"/>
</dbReference>
<evidence type="ECO:0000256" key="7">
    <source>
        <dbReference type="ARBA" id="ARBA00022840"/>
    </source>
</evidence>
<dbReference type="CDD" id="cd21157">
    <property type="entry name" value="PUA_G5K"/>
    <property type="match status" value="1"/>
</dbReference>
<dbReference type="InterPro" id="IPR011529">
    <property type="entry name" value="Glu_5kinase"/>
</dbReference>
<dbReference type="Gene3D" id="3.40.1160.10">
    <property type="entry name" value="Acetylglutamate kinase-like"/>
    <property type="match status" value="2"/>
</dbReference>
<name>A0A0K2SIK3_LIMPI</name>
<dbReference type="UniPathway" id="UPA00098">
    <property type="reaction ID" value="UER00359"/>
</dbReference>
<dbReference type="PIRSF" id="PIRSF000729">
    <property type="entry name" value="GK"/>
    <property type="match status" value="1"/>
</dbReference>
<dbReference type="InterPro" id="IPR041739">
    <property type="entry name" value="G5K_ProB"/>
</dbReference>
<dbReference type="InterPro" id="IPR001048">
    <property type="entry name" value="Asp/Glu/Uridylate_kinase"/>
</dbReference>
<dbReference type="PRINTS" id="PR00474">
    <property type="entry name" value="GLU5KINASE"/>
</dbReference>
<keyword evidence="7 8" id="KW-0067">ATP-binding</keyword>
<dbReference type="PROSITE" id="PS00902">
    <property type="entry name" value="GLUTAMATE_5_KINASE"/>
    <property type="match status" value="1"/>
</dbReference>
<dbReference type="SMART" id="SM00359">
    <property type="entry name" value="PUA"/>
    <property type="match status" value="1"/>
</dbReference>
<feature type="binding site" evidence="8">
    <location>
        <position position="59"/>
    </location>
    <ligand>
        <name>substrate</name>
    </ligand>
</feature>
<dbReference type="PATRIC" id="fig|1555112.3.peg.818"/>
<feature type="binding site" evidence="8">
    <location>
        <begin position="218"/>
        <end position="224"/>
    </location>
    <ligand>
        <name>ATP</name>
        <dbReference type="ChEBI" id="CHEBI:30616"/>
    </ligand>
</feature>
<dbReference type="AlphaFoldDB" id="A0A0K2SIK3"/>
<dbReference type="InterPro" id="IPR019797">
    <property type="entry name" value="Glutamate_5-kinase_CS"/>
</dbReference>
<gene>
    <name evidence="8" type="primary">proB</name>
    <name evidence="10" type="ORF">LIP_0787</name>
</gene>
<dbReference type="GO" id="GO:0005829">
    <property type="term" value="C:cytosol"/>
    <property type="evidence" value="ECO:0007669"/>
    <property type="project" value="TreeGrafter"/>
</dbReference>
<comment type="catalytic activity">
    <reaction evidence="8">
        <text>L-glutamate + ATP = L-glutamyl 5-phosphate + ADP</text>
        <dbReference type="Rhea" id="RHEA:14877"/>
        <dbReference type="ChEBI" id="CHEBI:29985"/>
        <dbReference type="ChEBI" id="CHEBI:30616"/>
        <dbReference type="ChEBI" id="CHEBI:58274"/>
        <dbReference type="ChEBI" id="CHEBI:456216"/>
        <dbReference type="EC" id="2.7.2.11"/>
    </reaction>
</comment>
<keyword evidence="5 8" id="KW-0547">Nucleotide-binding</keyword>
<dbReference type="PROSITE" id="PS50890">
    <property type="entry name" value="PUA"/>
    <property type="match status" value="1"/>
</dbReference>
<dbReference type="PANTHER" id="PTHR43654">
    <property type="entry name" value="GLUTAMATE 5-KINASE"/>
    <property type="match status" value="1"/>
</dbReference>
<evidence type="ECO:0000256" key="3">
    <source>
        <dbReference type="ARBA" id="ARBA00022650"/>
    </source>
</evidence>
<feature type="binding site" evidence="8">
    <location>
        <position position="157"/>
    </location>
    <ligand>
        <name>substrate</name>
    </ligand>
</feature>
<evidence type="ECO:0000259" key="9">
    <source>
        <dbReference type="SMART" id="SM00359"/>
    </source>
</evidence>
<dbReference type="KEGG" id="lpil:LIP_0787"/>
<reference evidence="11" key="1">
    <citation type="submission" date="2015-07" db="EMBL/GenBank/DDBJ databases">
        <title>Complete genome sequence and phylogenetic analysis of Limnochorda pilosa.</title>
        <authorList>
            <person name="Watanabe M."/>
            <person name="Kojima H."/>
            <person name="Fukui M."/>
        </authorList>
    </citation>
    <scope>NUCLEOTIDE SEQUENCE [LARGE SCALE GENOMIC DNA]</scope>
    <source>
        <strain evidence="11">HC45</strain>
    </source>
</reference>
<dbReference type="GO" id="GO:0003723">
    <property type="term" value="F:RNA binding"/>
    <property type="evidence" value="ECO:0007669"/>
    <property type="project" value="InterPro"/>
</dbReference>
<protein>
    <recommendedName>
        <fullName evidence="8">Glutamate 5-kinase</fullName>
        <ecNumber evidence="8">2.7.2.11</ecNumber>
    </recommendedName>
    <alternativeName>
        <fullName evidence="8">Gamma-glutamyl kinase</fullName>
        <shortName evidence="8">GK</shortName>
    </alternativeName>
</protein>
<feature type="domain" description="PUA" evidence="9">
    <location>
        <begin position="283"/>
        <end position="358"/>
    </location>
</feature>
<evidence type="ECO:0000313" key="11">
    <source>
        <dbReference type="Proteomes" id="UP000065807"/>
    </source>
</evidence>
<dbReference type="GO" id="GO:0005524">
    <property type="term" value="F:ATP binding"/>
    <property type="evidence" value="ECO:0007669"/>
    <property type="project" value="UniProtKB-KW"/>
</dbReference>
<dbReference type="GO" id="GO:0004349">
    <property type="term" value="F:glutamate 5-kinase activity"/>
    <property type="evidence" value="ECO:0007669"/>
    <property type="project" value="UniProtKB-UniRule"/>
</dbReference>
<comment type="function">
    <text evidence="8">Catalyzes the transfer of a phosphate group to glutamate to form L-glutamate 5-phosphate.</text>
</comment>
<dbReference type="InterPro" id="IPR015947">
    <property type="entry name" value="PUA-like_sf"/>
</dbReference>
<dbReference type="InterPro" id="IPR036974">
    <property type="entry name" value="PUA_sf"/>
</dbReference>
<dbReference type="EMBL" id="AP014924">
    <property type="protein sequence ID" value="BAS26644.1"/>
    <property type="molecule type" value="Genomic_DNA"/>
</dbReference>
<evidence type="ECO:0000256" key="6">
    <source>
        <dbReference type="ARBA" id="ARBA00022777"/>
    </source>
</evidence>
<dbReference type="InterPro" id="IPR002478">
    <property type="entry name" value="PUA"/>
</dbReference>